<proteinExistence type="predicted"/>
<dbReference type="AlphaFoldDB" id="A0A0F7ZTL6"/>
<dbReference type="EMBL" id="KQ030536">
    <property type="protein sequence ID" value="KJZ73328.1"/>
    <property type="molecule type" value="Genomic_DNA"/>
</dbReference>
<feature type="region of interest" description="Disordered" evidence="1">
    <location>
        <begin position="131"/>
        <end position="150"/>
    </location>
</feature>
<evidence type="ECO:0000313" key="3">
    <source>
        <dbReference type="Proteomes" id="UP000054481"/>
    </source>
</evidence>
<gene>
    <name evidence="2" type="ORF">HIM_07332</name>
</gene>
<dbReference type="Proteomes" id="UP000054481">
    <property type="component" value="Unassembled WGS sequence"/>
</dbReference>
<organism evidence="2 3">
    <name type="scientific">Hirsutella minnesotensis 3608</name>
    <dbReference type="NCBI Taxonomy" id="1043627"/>
    <lineage>
        <taxon>Eukaryota</taxon>
        <taxon>Fungi</taxon>
        <taxon>Dikarya</taxon>
        <taxon>Ascomycota</taxon>
        <taxon>Pezizomycotina</taxon>
        <taxon>Sordariomycetes</taxon>
        <taxon>Hypocreomycetidae</taxon>
        <taxon>Hypocreales</taxon>
        <taxon>Ophiocordycipitaceae</taxon>
        <taxon>Hirsutella</taxon>
    </lineage>
</organism>
<evidence type="ECO:0000256" key="1">
    <source>
        <dbReference type="SAM" id="MobiDB-lite"/>
    </source>
</evidence>
<reference evidence="2 3" key="1">
    <citation type="journal article" date="2014" name="Genome Biol. Evol.">
        <title>Comparative genomics and transcriptomics analyses reveal divergent lifestyle features of nematode endoparasitic fungus Hirsutella minnesotensis.</title>
        <authorList>
            <person name="Lai Y."/>
            <person name="Liu K."/>
            <person name="Zhang X."/>
            <person name="Zhang X."/>
            <person name="Li K."/>
            <person name="Wang N."/>
            <person name="Shu C."/>
            <person name="Wu Y."/>
            <person name="Wang C."/>
            <person name="Bushley K.E."/>
            <person name="Xiang M."/>
            <person name="Liu X."/>
        </authorList>
    </citation>
    <scope>NUCLEOTIDE SEQUENCE [LARGE SCALE GENOMIC DNA]</scope>
    <source>
        <strain evidence="2 3">3608</strain>
    </source>
</reference>
<protein>
    <submittedName>
        <fullName evidence="2">Uncharacterized protein</fullName>
    </submittedName>
</protein>
<evidence type="ECO:0000313" key="2">
    <source>
        <dbReference type="EMBL" id="KJZ73328.1"/>
    </source>
</evidence>
<accession>A0A0F7ZTL6</accession>
<name>A0A0F7ZTL6_9HYPO</name>
<feature type="region of interest" description="Disordered" evidence="1">
    <location>
        <begin position="15"/>
        <end position="98"/>
    </location>
</feature>
<keyword evidence="3" id="KW-1185">Reference proteome</keyword>
<sequence length="150" mass="15348">MTTRPGLALAVDLLRDSSTSSSDELDGLAPDSPEGIADVPAKPKHAFETGGSAAAPPPILGPVDGEPRPPSLPYSGFVPDHDGRSLPSLGAAATGRRATGTAPRFSMVAIYGDRRRPAATFAGSRPCGHASYAPRAWDHMPPGTLISPGV</sequence>